<dbReference type="SUPFAM" id="SSF48150">
    <property type="entry name" value="DNA-glycosylase"/>
    <property type="match status" value="1"/>
</dbReference>
<dbReference type="Proteomes" id="UP001499854">
    <property type="component" value="Unassembled WGS sequence"/>
</dbReference>
<dbReference type="Pfam" id="PF06029">
    <property type="entry name" value="AlkA_N"/>
    <property type="match status" value="1"/>
</dbReference>
<evidence type="ECO:0000256" key="5">
    <source>
        <dbReference type="ARBA" id="ARBA00023159"/>
    </source>
</evidence>
<evidence type="ECO:0000256" key="1">
    <source>
        <dbReference type="ARBA" id="ARBA00001947"/>
    </source>
</evidence>
<evidence type="ECO:0000256" key="4">
    <source>
        <dbReference type="ARBA" id="ARBA00023125"/>
    </source>
</evidence>
<comment type="cofactor">
    <cofactor evidence="1">
        <name>Zn(2+)</name>
        <dbReference type="ChEBI" id="CHEBI:29105"/>
    </cofactor>
</comment>
<dbReference type="Gene3D" id="1.10.1670.10">
    <property type="entry name" value="Helix-hairpin-Helix base-excision DNA repair enzymes (C-terminal)"/>
    <property type="match status" value="1"/>
</dbReference>
<dbReference type="Gene3D" id="3.30.310.20">
    <property type="entry name" value="DNA-3-methyladenine glycosylase AlkA, N-terminal domain"/>
    <property type="match status" value="1"/>
</dbReference>
<dbReference type="SUPFAM" id="SSF55945">
    <property type="entry name" value="TATA-box binding protein-like"/>
    <property type="match status" value="1"/>
</dbReference>
<dbReference type="InterPro" id="IPR004026">
    <property type="entry name" value="Ada_DNA_repair_Zn-bd"/>
</dbReference>
<evidence type="ECO:0000256" key="2">
    <source>
        <dbReference type="ARBA" id="ARBA00022603"/>
    </source>
</evidence>
<evidence type="ECO:0000313" key="8">
    <source>
        <dbReference type="EMBL" id="GAA1960308.1"/>
    </source>
</evidence>
<dbReference type="PANTHER" id="PTHR46796">
    <property type="entry name" value="HTH-TYPE TRANSCRIPTIONAL ACTIVATOR RHAS-RELATED"/>
    <property type="match status" value="1"/>
</dbReference>
<proteinExistence type="predicted"/>
<dbReference type="InterPro" id="IPR037046">
    <property type="entry name" value="AlkA_N_sf"/>
</dbReference>
<keyword evidence="3" id="KW-0805">Transcription regulation</keyword>
<dbReference type="SUPFAM" id="SSF46689">
    <property type="entry name" value="Homeodomain-like"/>
    <property type="match status" value="1"/>
</dbReference>
<name>A0ABP5CCW9_9ACTN</name>
<dbReference type="InterPro" id="IPR011257">
    <property type="entry name" value="DNA_glycosylase"/>
</dbReference>
<dbReference type="InterPro" id="IPR023170">
    <property type="entry name" value="HhH_base_excis_C"/>
</dbReference>
<protein>
    <submittedName>
        <fullName evidence="8">DNA-3-methyladenine glycosylase 2</fullName>
    </submittedName>
</protein>
<keyword evidence="2" id="KW-0489">Methyltransferase</keyword>
<dbReference type="SMART" id="SM00342">
    <property type="entry name" value="HTH_ARAC"/>
    <property type="match status" value="1"/>
</dbReference>
<dbReference type="PROSITE" id="PS01124">
    <property type="entry name" value="HTH_ARAC_FAMILY_2"/>
    <property type="match status" value="1"/>
</dbReference>
<feature type="domain" description="HTH araC/xylS-type" evidence="7">
    <location>
        <begin position="66"/>
        <end position="164"/>
    </location>
</feature>
<dbReference type="Pfam" id="PF02805">
    <property type="entry name" value="Ada_Zn_binding"/>
    <property type="match status" value="1"/>
</dbReference>
<keyword evidence="6" id="KW-0804">Transcription</keyword>
<dbReference type="InterPro" id="IPR050204">
    <property type="entry name" value="AraC_XylS_family_regulators"/>
</dbReference>
<sequence length="465" mass="50622">MTVYSAVVTTGVYCRPGCGARPLADNVRTFDLAASAEAAGFRACLRCRPYRMVGSVPWDAPELVCRAVRLIIDGALDDGGTEAALAARLGWSGRHLRRMFLEHLGLTPDQLARSRRTHFARRLLDDTDLAVADVAFASGFGSLRQFNRAMRETFRDTPNGLRGRRRRADRLVTDGGLAIRLGFTPPYDWDAMLASLDARRVPGVESVDIAERCYRRVIMLDGDPGVLEVRPGGDDHLLLVAHLPYWEGLIHVVERIRHALGLDADPEALPHLGSDLLLSPLLRARPGLRVAGAWAPFEVGVRAAIRVRCGREETTEQLARLVKEHGVEVPGLPHGLSHAFPSPEVLAEAGLEVEGPFAQAVASGQIRLDGSMALEDLAAAVEAVPGFDRTAARHLAMRLGERDAFPDGDPLVRRALNKLDPALTDIRKAADAWRPWRALAAQHLIAHARTLPGQPRDAEQPSAAA</sequence>
<dbReference type="SMART" id="SM01009">
    <property type="entry name" value="AlkA_N"/>
    <property type="match status" value="1"/>
</dbReference>
<organism evidence="8 9">
    <name type="scientific">Catenulispora subtropica</name>
    <dbReference type="NCBI Taxonomy" id="450798"/>
    <lineage>
        <taxon>Bacteria</taxon>
        <taxon>Bacillati</taxon>
        <taxon>Actinomycetota</taxon>
        <taxon>Actinomycetes</taxon>
        <taxon>Catenulisporales</taxon>
        <taxon>Catenulisporaceae</taxon>
        <taxon>Catenulispora</taxon>
    </lineage>
</organism>
<keyword evidence="5" id="KW-0010">Activator</keyword>
<evidence type="ECO:0000313" key="9">
    <source>
        <dbReference type="Proteomes" id="UP001499854"/>
    </source>
</evidence>
<dbReference type="Pfam" id="PF12833">
    <property type="entry name" value="HTH_18"/>
    <property type="match status" value="1"/>
</dbReference>
<evidence type="ECO:0000256" key="6">
    <source>
        <dbReference type="ARBA" id="ARBA00023163"/>
    </source>
</evidence>
<dbReference type="RefSeq" id="WP_344656284.1">
    <property type="nucleotide sequence ID" value="NZ_BAAAQM010000006.1"/>
</dbReference>
<evidence type="ECO:0000259" key="7">
    <source>
        <dbReference type="PROSITE" id="PS01124"/>
    </source>
</evidence>
<dbReference type="EMBL" id="BAAAQM010000006">
    <property type="protein sequence ID" value="GAA1960308.1"/>
    <property type="molecule type" value="Genomic_DNA"/>
</dbReference>
<dbReference type="Gene3D" id="1.10.10.60">
    <property type="entry name" value="Homeodomain-like"/>
    <property type="match status" value="1"/>
</dbReference>
<comment type="caution">
    <text evidence="8">The sequence shown here is derived from an EMBL/GenBank/DDBJ whole genome shotgun (WGS) entry which is preliminary data.</text>
</comment>
<gene>
    <name evidence="8" type="ORF">GCM10009838_15930</name>
</gene>
<dbReference type="PANTHER" id="PTHR46796:SF6">
    <property type="entry name" value="ARAC SUBFAMILY"/>
    <property type="match status" value="1"/>
</dbReference>
<keyword evidence="2" id="KW-0808">Transferase</keyword>
<dbReference type="InterPro" id="IPR009057">
    <property type="entry name" value="Homeodomain-like_sf"/>
</dbReference>
<dbReference type="InterPro" id="IPR035451">
    <property type="entry name" value="Ada-like_dom_sf"/>
</dbReference>
<keyword evidence="9" id="KW-1185">Reference proteome</keyword>
<reference evidence="9" key="1">
    <citation type="journal article" date="2019" name="Int. J. Syst. Evol. Microbiol.">
        <title>The Global Catalogue of Microorganisms (GCM) 10K type strain sequencing project: providing services to taxonomists for standard genome sequencing and annotation.</title>
        <authorList>
            <consortium name="The Broad Institute Genomics Platform"/>
            <consortium name="The Broad Institute Genome Sequencing Center for Infectious Disease"/>
            <person name="Wu L."/>
            <person name="Ma J."/>
        </authorList>
    </citation>
    <scope>NUCLEOTIDE SEQUENCE [LARGE SCALE GENOMIC DNA]</scope>
    <source>
        <strain evidence="9">JCM 16013</strain>
    </source>
</reference>
<dbReference type="InterPro" id="IPR010316">
    <property type="entry name" value="AlkA_N"/>
</dbReference>
<dbReference type="InterPro" id="IPR018060">
    <property type="entry name" value="HTH_AraC"/>
</dbReference>
<accession>A0ABP5CCW9</accession>
<keyword evidence="4" id="KW-0238">DNA-binding</keyword>
<dbReference type="SUPFAM" id="SSF57884">
    <property type="entry name" value="Ada DNA repair protein, N-terminal domain (N-Ada 10)"/>
    <property type="match status" value="1"/>
</dbReference>
<dbReference type="Gene3D" id="3.40.10.10">
    <property type="entry name" value="DNA Methylphosphotriester Repair Domain"/>
    <property type="match status" value="1"/>
</dbReference>
<evidence type="ECO:0000256" key="3">
    <source>
        <dbReference type="ARBA" id="ARBA00023015"/>
    </source>
</evidence>